<dbReference type="InterPro" id="IPR029058">
    <property type="entry name" value="AB_hydrolase_fold"/>
</dbReference>
<dbReference type="InterPro" id="IPR013094">
    <property type="entry name" value="AB_hydrolase_3"/>
</dbReference>
<gene>
    <name evidence="4" type="ORF">JANAI62_27590</name>
</gene>
<evidence type="ECO:0000259" key="3">
    <source>
        <dbReference type="Pfam" id="PF07859"/>
    </source>
</evidence>
<dbReference type="PANTHER" id="PTHR48081:SF30">
    <property type="entry name" value="ACETYL-HYDROLASE LIPR-RELATED"/>
    <property type="match status" value="1"/>
</dbReference>
<dbReference type="PROSITE" id="PS01173">
    <property type="entry name" value="LIPASE_GDXG_HIS"/>
    <property type="match status" value="1"/>
</dbReference>
<keyword evidence="5" id="KW-1185">Reference proteome</keyword>
<comment type="similarity">
    <text evidence="1">Belongs to the 'GDXG' lipolytic enzyme family.</text>
</comment>
<dbReference type="EMBL" id="BPFH01000005">
    <property type="protein sequence ID" value="GIT96136.1"/>
    <property type="molecule type" value="Genomic_DNA"/>
</dbReference>
<name>A0ABQ4NP69_9RHOB</name>
<protein>
    <submittedName>
        <fullName evidence="4">Alpha/beta hydrolase</fullName>
    </submittedName>
</protein>
<dbReference type="PANTHER" id="PTHR48081">
    <property type="entry name" value="AB HYDROLASE SUPERFAMILY PROTEIN C4A8.06C"/>
    <property type="match status" value="1"/>
</dbReference>
<feature type="domain" description="Alpha/beta hydrolase fold-3" evidence="3">
    <location>
        <begin position="71"/>
        <end position="262"/>
    </location>
</feature>
<accession>A0ABQ4NP69</accession>
<organism evidence="4 5">
    <name type="scientific">Jannaschia pagri</name>
    <dbReference type="NCBI Taxonomy" id="2829797"/>
    <lineage>
        <taxon>Bacteria</taxon>
        <taxon>Pseudomonadati</taxon>
        <taxon>Pseudomonadota</taxon>
        <taxon>Alphaproteobacteria</taxon>
        <taxon>Rhodobacterales</taxon>
        <taxon>Roseobacteraceae</taxon>
        <taxon>Jannaschia</taxon>
    </lineage>
</organism>
<dbReference type="InterPro" id="IPR050300">
    <property type="entry name" value="GDXG_lipolytic_enzyme"/>
</dbReference>
<evidence type="ECO:0000256" key="2">
    <source>
        <dbReference type="ARBA" id="ARBA00022801"/>
    </source>
</evidence>
<dbReference type="Proteomes" id="UP000786693">
    <property type="component" value="Unassembled WGS sequence"/>
</dbReference>
<dbReference type="Gene3D" id="3.40.50.1820">
    <property type="entry name" value="alpha/beta hydrolase"/>
    <property type="match status" value="1"/>
</dbReference>
<reference evidence="4 5" key="1">
    <citation type="submission" date="2021-05" db="EMBL/GenBank/DDBJ databases">
        <title>Bacteria Genome sequencing.</title>
        <authorList>
            <person name="Takabe Y."/>
            <person name="Nakajima Y."/>
            <person name="Suzuki S."/>
            <person name="Shiozaki T."/>
        </authorList>
    </citation>
    <scope>NUCLEOTIDE SEQUENCE [LARGE SCALE GENOMIC DNA]</scope>
    <source>
        <strain evidence="4 5">AI_62</strain>
    </source>
</reference>
<proteinExistence type="inferred from homology"/>
<evidence type="ECO:0000313" key="4">
    <source>
        <dbReference type="EMBL" id="GIT96136.1"/>
    </source>
</evidence>
<dbReference type="GO" id="GO:0016787">
    <property type="term" value="F:hydrolase activity"/>
    <property type="evidence" value="ECO:0007669"/>
    <property type="project" value="UniProtKB-KW"/>
</dbReference>
<dbReference type="InterPro" id="IPR002168">
    <property type="entry name" value="Lipase_GDXG_HIS_AS"/>
</dbReference>
<dbReference type="Pfam" id="PF07859">
    <property type="entry name" value="Abhydrolase_3"/>
    <property type="match status" value="1"/>
</dbReference>
<dbReference type="SUPFAM" id="SSF53474">
    <property type="entry name" value="alpha/beta-Hydrolases"/>
    <property type="match status" value="1"/>
</dbReference>
<comment type="caution">
    <text evidence="4">The sequence shown here is derived from an EMBL/GenBank/DDBJ whole genome shotgun (WGS) entry which is preliminary data.</text>
</comment>
<keyword evidence="2 4" id="KW-0378">Hydrolase</keyword>
<evidence type="ECO:0000313" key="5">
    <source>
        <dbReference type="Proteomes" id="UP000786693"/>
    </source>
</evidence>
<dbReference type="RefSeq" id="WP_220749641.1">
    <property type="nucleotide sequence ID" value="NZ_BPFH01000005.1"/>
</dbReference>
<sequence length="288" mass="31619">MSQVFDRIRRFTTRYVDRPILALPLPVGIHRSLFALQAKLMTTEVEVAVRWQDVGGVPTRIVSPPRPKGRLLWLHGGGFVLGSPDTHAGLTDHLALASGLEVWTPRYRRAPEHPWPAAPDDVRSVAQAMPRPFHLGGDSAGGNLALVLLAQALTDGRAPLSVTLISPVVDLRERQDDSRTDAEMLLPRAFLHRCRAAYLRDADGRDRRQSPVLAEFPGCPPVHLELSAREVLEPDGMAIAERLEAAGATVHLHVEPKTPHDYPLCAGRSSAADMAILRMAKHLEAHQP</sequence>
<evidence type="ECO:0000256" key="1">
    <source>
        <dbReference type="ARBA" id="ARBA00010515"/>
    </source>
</evidence>